<sequence>MTRQFSGSNLSGPAQETGNDPLAFSLFLCDVDKGRFNVMPVVSNLVFPLVMFLCWVLLHSQTQHGVAGFVAILPFRPEGYALCASLSVN</sequence>
<protein>
    <submittedName>
        <fullName evidence="2">Uncharacterized protein</fullName>
    </submittedName>
</protein>
<keyword evidence="1" id="KW-0812">Transmembrane</keyword>
<name>A0A6A6JVW6_WESOR</name>
<dbReference type="RefSeq" id="XP_033656738.1">
    <property type="nucleotide sequence ID" value="XM_033796252.1"/>
</dbReference>
<evidence type="ECO:0000313" key="2">
    <source>
        <dbReference type="EMBL" id="KAF2279199.1"/>
    </source>
</evidence>
<dbReference type="GeneID" id="54549427"/>
<evidence type="ECO:0000256" key="1">
    <source>
        <dbReference type="SAM" id="Phobius"/>
    </source>
</evidence>
<keyword evidence="1" id="KW-1133">Transmembrane helix</keyword>
<accession>A0A6A6JVW6</accession>
<organism evidence="2 3">
    <name type="scientific">Westerdykella ornata</name>
    <dbReference type="NCBI Taxonomy" id="318751"/>
    <lineage>
        <taxon>Eukaryota</taxon>
        <taxon>Fungi</taxon>
        <taxon>Dikarya</taxon>
        <taxon>Ascomycota</taxon>
        <taxon>Pezizomycotina</taxon>
        <taxon>Dothideomycetes</taxon>
        <taxon>Pleosporomycetidae</taxon>
        <taxon>Pleosporales</taxon>
        <taxon>Sporormiaceae</taxon>
        <taxon>Westerdykella</taxon>
    </lineage>
</organism>
<dbReference type="Proteomes" id="UP000800097">
    <property type="component" value="Unassembled WGS sequence"/>
</dbReference>
<keyword evidence="1" id="KW-0472">Membrane</keyword>
<feature type="transmembrane region" description="Helical" evidence="1">
    <location>
        <begin position="38"/>
        <end position="58"/>
    </location>
</feature>
<keyword evidence="3" id="KW-1185">Reference proteome</keyword>
<gene>
    <name evidence="2" type="ORF">EI97DRAFT_391853</name>
</gene>
<evidence type="ECO:0000313" key="3">
    <source>
        <dbReference type="Proteomes" id="UP000800097"/>
    </source>
</evidence>
<dbReference type="AlphaFoldDB" id="A0A6A6JVW6"/>
<feature type="non-terminal residue" evidence="2">
    <location>
        <position position="89"/>
    </location>
</feature>
<proteinExistence type="predicted"/>
<reference evidence="2" key="1">
    <citation type="journal article" date="2020" name="Stud. Mycol.">
        <title>101 Dothideomycetes genomes: a test case for predicting lifestyles and emergence of pathogens.</title>
        <authorList>
            <person name="Haridas S."/>
            <person name="Albert R."/>
            <person name="Binder M."/>
            <person name="Bloem J."/>
            <person name="Labutti K."/>
            <person name="Salamov A."/>
            <person name="Andreopoulos B."/>
            <person name="Baker S."/>
            <person name="Barry K."/>
            <person name="Bills G."/>
            <person name="Bluhm B."/>
            <person name="Cannon C."/>
            <person name="Castanera R."/>
            <person name="Culley D."/>
            <person name="Daum C."/>
            <person name="Ezra D."/>
            <person name="Gonzalez J."/>
            <person name="Henrissat B."/>
            <person name="Kuo A."/>
            <person name="Liang C."/>
            <person name="Lipzen A."/>
            <person name="Lutzoni F."/>
            <person name="Magnuson J."/>
            <person name="Mondo S."/>
            <person name="Nolan M."/>
            <person name="Ohm R."/>
            <person name="Pangilinan J."/>
            <person name="Park H.-J."/>
            <person name="Ramirez L."/>
            <person name="Alfaro M."/>
            <person name="Sun H."/>
            <person name="Tritt A."/>
            <person name="Yoshinaga Y."/>
            <person name="Zwiers L.-H."/>
            <person name="Turgeon B."/>
            <person name="Goodwin S."/>
            <person name="Spatafora J."/>
            <person name="Crous P."/>
            <person name="Grigoriev I."/>
        </authorList>
    </citation>
    <scope>NUCLEOTIDE SEQUENCE</scope>
    <source>
        <strain evidence="2">CBS 379.55</strain>
    </source>
</reference>
<dbReference type="EMBL" id="ML986486">
    <property type="protein sequence ID" value="KAF2279199.1"/>
    <property type="molecule type" value="Genomic_DNA"/>
</dbReference>